<feature type="compositionally biased region" description="Acidic residues" evidence="7">
    <location>
        <begin position="101"/>
        <end position="113"/>
    </location>
</feature>
<accession>A0A8J4B4B5</accession>
<dbReference type="SMART" id="SM00384">
    <property type="entry name" value="AT_hook"/>
    <property type="match status" value="15"/>
</dbReference>
<feature type="compositionally biased region" description="Basic residues" evidence="7">
    <location>
        <begin position="745"/>
        <end position="755"/>
    </location>
</feature>
<evidence type="ECO:0000256" key="4">
    <source>
        <dbReference type="ARBA" id="ARBA00023125"/>
    </source>
</evidence>
<feature type="compositionally biased region" description="Gly residues" evidence="7">
    <location>
        <begin position="234"/>
        <end position="244"/>
    </location>
</feature>
<feature type="compositionally biased region" description="Low complexity" evidence="7">
    <location>
        <begin position="114"/>
        <end position="125"/>
    </location>
</feature>
<keyword evidence="4" id="KW-0238">DNA-binding</keyword>
<feature type="compositionally biased region" description="Basic residues" evidence="7">
    <location>
        <begin position="813"/>
        <end position="823"/>
    </location>
</feature>
<feature type="compositionally biased region" description="Basic residues" evidence="7">
    <location>
        <begin position="133"/>
        <end position="145"/>
    </location>
</feature>
<dbReference type="GO" id="GO:0010557">
    <property type="term" value="P:positive regulation of macromolecule biosynthetic process"/>
    <property type="evidence" value="ECO:0007669"/>
    <property type="project" value="UniProtKB-ARBA"/>
</dbReference>
<feature type="compositionally biased region" description="Basic residues" evidence="7">
    <location>
        <begin position="165"/>
        <end position="179"/>
    </location>
</feature>
<dbReference type="GO" id="GO:0003677">
    <property type="term" value="F:DNA binding"/>
    <property type="evidence" value="ECO:0007669"/>
    <property type="project" value="UniProtKB-KW"/>
</dbReference>
<dbReference type="AlphaFoldDB" id="A0A8J4B4B5"/>
<proteinExistence type="inferred from homology"/>
<comment type="caution">
    <text evidence="8">The sequence shown here is derived from an EMBL/GenBank/DDBJ whole genome shotgun (WGS) entry which is preliminary data.</text>
</comment>
<feature type="compositionally biased region" description="Basic residues" evidence="7">
    <location>
        <begin position="779"/>
        <end position="789"/>
    </location>
</feature>
<evidence type="ECO:0000313" key="9">
    <source>
        <dbReference type="Proteomes" id="UP000747399"/>
    </source>
</evidence>
<feature type="compositionally biased region" description="Basic residues" evidence="7">
    <location>
        <begin position="519"/>
        <end position="530"/>
    </location>
</feature>
<feature type="compositionally biased region" description="Basic and acidic residues" evidence="7">
    <location>
        <begin position="546"/>
        <end position="565"/>
    </location>
</feature>
<feature type="compositionally biased region" description="Basic residues" evidence="7">
    <location>
        <begin position="711"/>
        <end position="720"/>
    </location>
</feature>
<feature type="compositionally biased region" description="Basic residues" evidence="7">
    <location>
        <begin position="643"/>
        <end position="652"/>
    </location>
</feature>
<organism evidence="8 9">
    <name type="scientific">Volvox africanus</name>
    <dbReference type="NCBI Taxonomy" id="51714"/>
    <lineage>
        <taxon>Eukaryota</taxon>
        <taxon>Viridiplantae</taxon>
        <taxon>Chlorophyta</taxon>
        <taxon>core chlorophytes</taxon>
        <taxon>Chlorophyceae</taxon>
        <taxon>CS clade</taxon>
        <taxon>Chlamydomonadales</taxon>
        <taxon>Volvocaceae</taxon>
        <taxon>Volvox</taxon>
    </lineage>
</organism>
<dbReference type="PANTHER" id="PTHR23341">
    <property type="entry name" value="HIGH MOBILITY GROUP PROTEINS HMG-A AND C"/>
    <property type="match status" value="1"/>
</dbReference>
<feature type="region of interest" description="Disordered" evidence="7">
    <location>
        <begin position="1"/>
        <end position="44"/>
    </location>
</feature>
<feature type="compositionally biased region" description="Basic residues" evidence="7">
    <location>
        <begin position="847"/>
        <end position="858"/>
    </location>
</feature>
<evidence type="ECO:0000256" key="7">
    <source>
        <dbReference type="SAM" id="MobiDB-lite"/>
    </source>
</evidence>
<sequence>MDTEVIGEVNGSAAGPSAAPAETPDRGAREAEATPPSGSVKGITNGLITLAASLLCKRGDKTPGTSQGTGIAASETEDDDDGGNASPDDSGQDEARASRDEEGDEAADAELVEAAETLLASARAAPRYDVPKVKRKRGRPPKHKPQSALTEEEKAALRGASAGTPKRKPGRPPKQKKIMKAATEALGDAAETNLPSNGQTAVAAAAGEKRKRGRPPKNKLLRAMAQEREAAAGGEDGGAGGGTTVGKEEDAPLENPLSISKGAVSGAPTDSHKRKRGRPPRKSLLGGTAFPGPGDTPADDVDGTAGDVDDGVAATDATTIVKRKRGRPRKQKPQLAAQETLRAATVKGAEDGLLPSALPEAQAEVFVLKGEHDRTLKKEKEPKSEGKGIAVESQVAEAALGHEKETISQPPGATHADRAEVKRKRGRKPKHKQQVEERAKAEEEEANGGKYLSIAFPASVTTSGEKRKRDRLPMEKSQQAGTSSAGPQEGLQTGKAGEVDGTAGDVDDDVAATDATTIVKRKRGRPRKQKPQLAAQETFRAMVAPEPKEGEEAARFDEALAKRQEGWLPNHRRQLTTGATSGGSADPEPAGELLDADADNDGAQENVPKRKRGRPRKRSHAEPVGELLGADGDNDGAQENVPKRKRGRPRKRSYAEPVGELLGADADNDGAQEDVPKRKRGRPRKRSHAEPAGELLGADADNDGAQENVPKRKRGRPRKRSYAEPVGELLGADADNDGAQEDVPKRKRGRPRKRSHAEPVGELLGADADNDGAQEDVPKRKRGRPRKRSHAEPVGELLGGDADNDGAQEDVPKRKRGRPRKRSHAEPAGELLGADADNDGTQEDVPKRKRGRPPKRKSLLVVTDSASETEDVLDEVDGDGPSN</sequence>
<dbReference type="EMBL" id="BNCO01000016">
    <property type="protein sequence ID" value="GIL53789.1"/>
    <property type="molecule type" value="Genomic_DNA"/>
</dbReference>
<evidence type="ECO:0000256" key="1">
    <source>
        <dbReference type="ARBA" id="ARBA00004123"/>
    </source>
</evidence>
<evidence type="ECO:0000256" key="6">
    <source>
        <dbReference type="ARBA" id="ARBA00023242"/>
    </source>
</evidence>
<feature type="region of interest" description="Disordered" evidence="7">
    <location>
        <begin position="57"/>
        <end position="339"/>
    </location>
</feature>
<evidence type="ECO:0000256" key="2">
    <source>
        <dbReference type="ARBA" id="ARBA00010812"/>
    </source>
</evidence>
<feature type="compositionally biased region" description="Basic residues" evidence="7">
    <location>
        <begin position="677"/>
        <end position="687"/>
    </location>
</feature>
<feature type="compositionally biased region" description="Acidic residues" evidence="7">
    <location>
        <begin position="867"/>
        <end position="883"/>
    </location>
</feature>
<dbReference type="GO" id="GO:0005634">
    <property type="term" value="C:nucleus"/>
    <property type="evidence" value="ECO:0007669"/>
    <property type="project" value="UniProtKB-SubCell"/>
</dbReference>
<name>A0A8J4B4B5_9CHLO</name>
<feature type="compositionally biased region" description="Basic and acidic residues" evidence="7">
    <location>
        <begin position="372"/>
        <end position="386"/>
    </location>
</feature>
<dbReference type="Proteomes" id="UP000747399">
    <property type="component" value="Unassembled WGS sequence"/>
</dbReference>
<reference evidence="8" key="1">
    <citation type="journal article" date="2021" name="Proc. Natl. Acad. Sci. U.S.A.">
        <title>Three genomes in the algal genus Volvox reveal the fate of a haploid sex-determining region after a transition to homothallism.</title>
        <authorList>
            <person name="Yamamoto K."/>
            <person name="Hamaji T."/>
            <person name="Kawai-Toyooka H."/>
            <person name="Matsuzaki R."/>
            <person name="Takahashi F."/>
            <person name="Nishimura Y."/>
            <person name="Kawachi M."/>
            <person name="Noguchi H."/>
            <person name="Minakuchi Y."/>
            <person name="Umen J.G."/>
            <person name="Toyoda A."/>
            <person name="Nozaki H."/>
        </authorList>
    </citation>
    <scope>NUCLEOTIDE SEQUENCE</scope>
    <source>
        <strain evidence="8">NIES-3780</strain>
    </source>
</reference>
<evidence type="ECO:0000313" key="8">
    <source>
        <dbReference type="EMBL" id="GIL53789.1"/>
    </source>
</evidence>
<keyword evidence="9" id="KW-1185">Reference proteome</keyword>
<feature type="compositionally biased region" description="Basic residues" evidence="7">
    <location>
        <begin position="609"/>
        <end position="619"/>
    </location>
</feature>
<feature type="compositionally biased region" description="Basic residues" evidence="7">
    <location>
        <begin position="321"/>
        <end position="332"/>
    </location>
</feature>
<feature type="compositionally biased region" description="Basic residues" evidence="7">
    <location>
        <begin position="209"/>
        <end position="220"/>
    </location>
</feature>
<feature type="compositionally biased region" description="Acidic residues" evidence="7">
    <location>
        <begin position="297"/>
        <end position="310"/>
    </location>
</feature>
<keyword evidence="3" id="KW-0805">Transcription regulation</keyword>
<comment type="subcellular location">
    <subcellularLocation>
        <location evidence="1">Nucleus</location>
    </subcellularLocation>
</comment>
<evidence type="ECO:0000256" key="5">
    <source>
        <dbReference type="ARBA" id="ARBA00023163"/>
    </source>
</evidence>
<feature type="compositionally biased region" description="Polar residues" evidence="7">
    <location>
        <begin position="476"/>
        <end position="486"/>
    </location>
</feature>
<comment type="similarity">
    <text evidence="2">Belongs to the HMGA family.</text>
</comment>
<dbReference type="PRINTS" id="PR00929">
    <property type="entry name" value="ATHOOK"/>
</dbReference>
<dbReference type="GO" id="GO:0003712">
    <property type="term" value="F:transcription coregulator activity"/>
    <property type="evidence" value="ECO:0007669"/>
    <property type="project" value="TreeGrafter"/>
</dbReference>
<feature type="compositionally biased region" description="Low complexity" evidence="7">
    <location>
        <begin position="11"/>
        <end position="21"/>
    </location>
</feature>
<feature type="compositionally biased region" description="Basic residues" evidence="7">
    <location>
        <begin position="421"/>
        <end position="432"/>
    </location>
</feature>
<dbReference type="PANTHER" id="PTHR23341:SF2">
    <property type="entry name" value="HIGH MOBILITY GROUP PROTEIN HMG-12"/>
    <property type="match status" value="1"/>
</dbReference>
<evidence type="ECO:0000256" key="3">
    <source>
        <dbReference type="ARBA" id="ARBA00023015"/>
    </source>
</evidence>
<feature type="compositionally biased region" description="Basic and acidic residues" evidence="7">
    <location>
        <begin position="23"/>
        <end position="32"/>
    </location>
</feature>
<dbReference type="GO" id="GO:0006355">
    <property type="term" value="P:regulation of DNA-templated transcription"/>
    <property type="evidence" value="ECO:0007669"/>
    <property type="project" value="TreeGrafter"/>
</dbReference>
<feature type="compositionally biased region" description="Basic and acidic residues" evidence="7">
    <location>
        <begin position="464"/>
        <end position="474"/>
    </location>
</feature>
<dbReference type="InterPro" id="IPR017956">
    <property type="entry name" value="AT_hook_DNA-bd_motif"/>
</dbReference>
<feature type="region of interest" description="Disordered" evidence="7">
    <location>
        <begin position="372"/>
        <end position="883"/>
    </location>
</feature>
<keyword evidence="5" id="KW-0804">Transcription</keyword>
<protein>
    <submittedName>
        <fullName evidence="8">Uncharacterized protein</fullName>
    </submittedName>
</protein>
<feature type="compositionally biased region" description="Basic residues" evidence="7">
    <location>
        <begin position="272"/>
        <end position="281"/>
    </location>
</feature>
<keyword evidence="6" id="KW-0539">Nucleus</keyword>
<dbReference type="Pfam" id="PF02178">
    <property type="entry name" value="AT_hook"/>
    <property type="match status" value="13"/>
</dbReference>
<gene>
    <name evidence="8" type="ORF">Vafri_9419</name>
</gene>